<dbReference type="GO" id="GO:0005829">
    <property type="term" value="C:cytosol"/>
    <property type="evidence" value="ECO:0007669"/>
    <property type="project" value="TreeGrafter"/>
</dbReference>
<dbReference type="PANTHER" id="PTHR48111">
    <property type="entry name" value="REGULATOR OF RPOS"/>
    <property type="match status" value="1"/>
</dbReference>
<dbReference type="Gene3D" id="3.40.50.2300">
    <property type="match status" value="1"/>
</dbReference>
<name>X1C5Y2_9ZZZZ</name>
<accession>X1C5Y2</accession>
<comment type="caution">
    <text evidence="3">The sequence shown here is derived from an EMBL/GenBank/DDBJ whole genome shotgun (WGS) entry which is preliminary data.</text>
</comment>
<dbReference type="GO" id="GO:0032993">
    <property type="term" value="C:protein-DNA complex"/>
    <property type="evidence" value="ECO:0007669"/>
    <property type="project" value="TreeGrafter"/>
</dbReference>
<dbReference type="SUPFAM" id="SSF52172">
    <property type="entry name" value="CheY-like"/>
    <property type="match status" value="1"/>
</dbReference>
<evidence type="ECO:0000313" key="3">
    <source>
        <dbReference type="EMBL" id="GAG79806.1"/>
    </source>
</evidence>
<sequence>MGEKMNKKRAIIVDDEHLARKALRMILDGFKEIEIVGECSDGFEAVKAIKEIKPDLVFLDIQMPKLDGFDVLELLGKDAPFIVFVTAYDEYALQAFEAHALDYLLKPVKSARMAKTLDRIKERFPGKRQTAC</sequence>
<feature type="domain" description="Response regulatory" evidence="2">
    <location>
        <begin position="9"/>
        <end position="121"/>
    </location>
</feature>
<dbReference type="GO" id="GO:0000976">
    <property type="term" value="F:transcription cis-regulatory region binding"/>
    <property type="evidence" value="ECO:0007669"/>
    <property type="project" value="TreeGrafter"/>
</dbReference>
<dbReference type="InterPro" id="IPR011006">
    <property type="entry name" value="CheY-like_superfamily"/>
</dbReference>
<evidence type="ECO:0000259" key="2">
    <source>
        <dbReference type="PROSITE" id="PS50110"/>
    </source>
</evidence>
<dbReference type="Pfam" id="PF00072">
    <property type="entry name" value="Response_reg"/>
    <property type="match status" value="1"/>
</dbReference>
<dbReference type="GO" id="GO:0000156">
    <property type="term" value="F:phosphorelay response regulator activity"/>
    <property type="evidence" value="ECO:0007669"/>
    <property type="project" value="TreeGrafter"/>
</dbReference>
<dbReference type="PANTHER" id="PTHR48111:SF3">
    <property type="entry name" value="TRANSCRIPTIONAL REGULATORY PROTEIN BTSR"/>
    <property type="match status" value="1"/>
</dbReference>
<dbReference type="EMBL" id="BART01012344">
    <property type="protein sequence ID" value="GAG79806.1"/>
    <property type="molecule type" value="Genomic_DNA"/>
</dbReference>
<dbReference type="InterPro" id="IPR039420">
    <property type="entry name" value="WalR-like"/>
</dbReference>
<dbReference type="GO" id="GO:0006355">
    <property type="term" value="P:regulation of DNA-templated transcription"/>
    <property type="evidence" value="ECO:0007669"/>
    <property type="project" value="TreeGrafter"/>
</dbReference>
<dbReference type="SMART" id="SM00448">
    <property type="entry name" value="REC"/>
    <property type="match status" value="1"/>
</dbReference>
<dbReference type="PROSITE" id="PS50110">
    <property type="entry name" value="RESPONSE_REGULATORY"/>
    <property type="match status" value="1"/>
</dbReference>
<dbReference type="InterPro" id="IPR001789">
    <property type="entry name" value="Sig_transdc_resp-reg_receiver"/>
</dbReference>
<protein>
    <recommendedName>
        <fullName evidence="2">Response regulatory domain-containing protein</fullName>
    </recommendedName>
</protein>
<dbReference type="FunFam" id="3.40.50.2300:FF:000051">
    <property type="entry name" value="Two-component response regulator yehT"/>
    <property type="match status" value="1"/>
</dbReference>
<evidence type="ECO:0000256" key="1">
    <source>
        <dbReference type="ARBA" id="ARBA00023125"/>
    </source>
</evidence>
<gene>
    <name evidence="3" type="ORF">S01H4_25813</name>
</gene>
<dbReference type="AlphaFoldDB" id="X1C5Y2"/>
<reference evidence="3" key="1">
    <citation type="journal article" date="2014" name="Front. Microbiol.">
        <title>High frequency of phylogenetically diverse reductive dehalogenase-homologous genes in deep subseafloor sedimentary metagenomes.</title>
        <authorList>
            <person name="Kawai M."/>
            <person name="Futagami T."/>
            <person name="Toyoda A."/>
            <person name="Takaki Y."/>
            <person name="Nishi S."/>
            <person name="Hori S."/>
            <person name="Arai W."/>
            <person name="Tsubouchi T."/>
            <person name="Morono Y."/>
            <person name="Uchiyama I."/>
            <person name="Ito T."/>
            <person name="Fujiyama A."/>
            <person name="Inagaki F."/>
            <person name="Takami H."/>
        </authorList>
    </citation>
    <scope>NUCLEOTIDE SEQUENCE</scope>
    <source>
        <strain evidence="3">Expedition CK06-06</strain>
    </source>
</reference>
<organism evidence="3">
    <name type="scientific">marine sediment metagenome</name>
    <dbReference type="NCBI Taxonomy" id="412755"/>
    <lineage>
        <taxon>unclassified sequences</taxon>
        <taxon>metagenomes</taxon>
        <taxon>ecological metagenomes</taxon>
    </lineage>
</organism>
<keyword evidence="1" id="KW-0238">DNA-binding</keyword>
<proteinExistence type="predicted"/>